<name>A0A4Y2J9S3_ARAVE</name>
<dbReference type="Proteomes" id="UP000499080">
    <property type="component" value="Unassembled WGS sequence"/>
</dbReference>
<proteinExistence type="predicted"/>
<protein>
    <submittedName>
        <fullName evidence="2">Uncharacterized protein</fullName>
    </submittedName>
</protein>
<evidence type="ECO:0000256" key="1">
    <source>
        <dbReference type="SAM" id="MobiDB-lite"/>
    </source>
</evidence>
<sequence>MIPQPGGGSTPGTLPGPGGPVQVEPAKPGTTPGAVTGPDNQIHKLILPQPTPGPLSGPQGPGQPLGPGMLPRNPSHCQANYTNDSTPGVTGQTTNTKLLFNPPRSYGPQGQGTTPGYLFPQKPGQPLSPGQTTQMIPNLSQPIQVKPAPPGTTGIAWTRSQNHLKYFFHRWRIDTRYPLSEEAFSLAGTEPQQAIAQQKGRFHSN</sequence>
<gene>
    <name evidence="2" type="ORF">AVEN_40617_1</name>
</gene>
<feature type="compositionally biased region" description="Gly residues" evidence="1">
    <location>
        <begin position="1"/>
        <end position="10"/>
    </location>
</feature>
<feature type="region of interest" description="Disordered" evidence="1">
    <location>
        <begin position="1"/>
        <end position="94"/>
    </location>
</feature>
<evidence type="ECO:0000313" key="2">
    <source>
        <dbReference type="EMBL" id="GBM87041.1"/>
    </source>
</evidence>
<reference evidence="2 3" key="1">
    <citation type="journal article" date="2019" name="Sci. Rep.">
        <title>Orb-weaving spider Araneus ventricosus genome elucidates the spidroin gene catalogue.</title>
        <authorList>
            <person name="Kono N."/>
            <person name="Nakamura H."/>
            <person name="Ohtoshi R."/>
            <person name="Moran D.A.P."/>
            <person name="Shinohara A."/>
            <person name="Yoshida Y."/>
            <person name="Fujiwara M."/>
            <person name="Mori M."/>
            <person name="Tomita M."/>
            <person name="Arakawa K."/>
        </authorList>
    </citation>
    <scope>NUCLEOTIDE SEQUENCE [LARGE SCALE GENOMIC DNA]</scope>
</reference>
<dbReference type="EMBL" id="BGPR01003355">
    <property type="protein sequence ID" value="GBM87041.1"/>
    <property type="molecule type" value="Genomic_DNA"/>
</dbReference>
<comment type="caution">
    <text evidence="2">The sequence shown here is derived from an EMBL/GenBank/DDBJ whole genome shotgun (WGS) entry which is preliminary data.</text>
</comment>
<organism evidence="2 3">
    <name type="scientific">Araneus ventricosus</name>
    <name type="common">Orbweaver spider</name>
    <name type="synonym">Epeira ventricosa</name>
    <dbReference type="NCBI Taxonomy" id="182803"/>
    <lineage>
        <taxon>Eukaryota</taxon>
        <taxon>Metazoa</taxon>
        <taxon>Ecdysozoa</taxon>
        <taxon>Arthropoda</taxon>
        <taxon>Chelicerata</taxon>
        <taxon>Arachnida</taxon>
        <taxon>Araneae</taxon>
        <taxon>Araneomorphae</taxon>
        <taxon>Entelegynae</taxon>
        <taxon>Araneoidea</taxon>
        <taxon>Araneidae</taxon>
        <taxon>Araneus</taxon>
    </lineage>
</organism>
<keyword evidence="3" id="KW-1185">Reference proteome</keyword>
<accession>A0A4Y2J9S3</accession>
<evidence type="ECO:0000313" key="3">
    <source>
        <dbReference type="Proteomes" id="UP000499080"/>
    </source>
</evidence>
<dbReference type="AlphaFoldDB" id="A0A4Y2J9S3"/>
<feature type="compositionally biased region" description="Polar residues" evidence="1">
    <location>
        <begin position="75"/>
        <end position="94"/>
    </location>
</feature>